<reference evidence="1 2" key="2">
    <citation type="submission" date="2018-11" db="EMBL/GenBank/DDBJ databases">
        <authorList>
            <consortium name="Pathogen Informatics"/>
        </authorList>
    </citation>
    <scope>NUCLEOTIDE SEQUENCE [LARGE SCALE GENOMIC DNA]</scope>
</reference>
<protein>
    <submittedName>
        <fullName evidence="3">Inositol monophosphatase</fullName>
    </submittedName>
</protein>
<proteinExistence type="predicted"/>
<reference evidence="3" key="1">
    <citation type="submission" date="2016-06" db="UniProtKB">
        <authorList>
            <consortium name="WormBaseParasite"/>
        </authorList>
    </citation>
    <scope>IDENTIFICATION</scope>
</reference>
<keyword evidence="2" id="KW-1185">Reference proteome</keyword>
<evidence type="ECO:0000313" key="1">
    <source>
        <dbReference type="EMBL" id="VDK51932.1"/>
    </source>
</evidence>
<accession>A0A183DAI5</accession>
<organism evidence="3">
    <name type="scientific">Gongylonema pulchrum</name>
    <dbReference type="NCBI Taxonomy" id="637853"/>
    <lineage>
        <taxon>Eukaryota</taxon>
        <taxon>Metazoa</taxon>
        <taxon>Ecdysozoa</taxon>
        <taxon>Nematoda</taxon>
        <taxon>Chromadorea</taxon>
        <taxon>Rhabditida</taxon>
        <taxon>Spirurina</taxon>
        <taxon>Spiruromorpha</taxon>
        <taxon>Spiruroidea</taxon>
        <taxon>Gongylonematidae</taxon>
        <taxon>Gongylonema</taxon>
    </lineage>
</organism>
<name>A0A183DAI5_9BILA</name>
<sequence>MTLFYRALEKRAGCSDALTDQVIVVLERTVALLMAMSYENGRDLLRAQLLNDAAVDISVGEDLKVFPRPPTKVQEDDDINVLLCSGMKLD</sequence>
<dbReference type="Proteomes" id="UP000271098">
    <property type="component" value="Unassembled WGS sequence"/>
</dbReference>
<dbReference type="EMBL" id="UYRT01012497">
    <property type="protein sequence ID" value="VDK51932.1"/>
    <property type="molecule type" value="Genomic_DNA"/>
</dbReference>
<evidence type="ECO:0000313" key="2">
    <source>
        <dbReference type="Proteomes" id="UP000271098"/>
    </source>
</evidence>
<gene>
    <name evidence="1" type="ORF">GPUH_LOCUS5725</name>
</gene>
<evidence type="ECO:0000313" key="3">
    <source>
        <dbReference type="WBParaSite" id="GPUH_0000573401-mRNA-1"/>
    </source>
</evidence>
<dbReference type="AlphaFoldDB" id="A0A183DAI5"/>
<dbReference type="WBParaSite" id="GPUH_0000573401-mRNA-1">
    <property type="protein sequence ID" value="GPUH_0000573401-mRNA-1"/>
    <property type="gene ID" value="GPUH_0000573401"/>
</dbReference>